<evidence type="ECO:0000256" key="1">
    <source>
        <dbReference type="ARBA" id="ARBA00023016"/>
    </source>
</evidence>
<name>H2D7G5_9FABA</name>
<dbReference type="InterPro" id="IPR002068">
    <property type="entry name" value="A-crystallin/Hsp20_dom"/>
</dbReference>
<evidence type="ECO:0000259" key="5">
    <source>
        <dbReference type="PROSITE" id="PS01031"/>
    </source>
</evidence>
<feature type="region of interest" description="Disordered" evidence="4">
    <location>
        <begin position="25"/>
        <end position="46"/>
    </location>
</feature>
<reference evidence="6" key="1">
    <citation type="submission" date="2011-08" db="EMBL/GenBank/DDBJ databases">
        <title>Use of a highthroughput binary library method for generation of transgenic Arabidopsis thaliana plants expressing diesel tree (Copaifera officinalis) cDNAs.</title>
        <authorList>
            <person name="Zwenger S.R."/>
            <person name="Hoffmann E."/>
            <person name="Basu C."/>
        </authorList>
    </citation>
    <scope>NUCLEOTIDE SEQUENCE</scope>
    <source>
        <tissue evidence="6">Stem and leaves</tissue>
    </source>
</reference>
<dbReference type="Gene3D" id="2.60.40.790">
    <property type="match status" value="1"/>
</dbReference>
<evidence type="ECO:0000313" key="6">
    <source>
        <dbReference type="EMBL" id="AEX97053.1"/>
    </source>
</evidence>
<dbReference type="EMBL" id="JN573100">
    <property type="protein sequence ID" value="AEX97053.1"/>
    <property type="molecule type" value="mRNA"/>
</dbReference>
<dbReference type="Pfam" id="PF00011">
    <property type="entry name" value="HSP20"/>
    <property type="match status" value="1"/>
</dbReference>
<dbReference type="PROSITE" id="PS01031">
    <property type="entry name" value="SHSP"/>
    <property type="match status" value="1"/>
</dbReference>
<dbReference type="PANTHER" id="PTHR46733:SF4">
    <property type="entry name" value="HEAT SHOCK PROTEIN 21, CHLOROPLASTIC"/>
    <property type="match status" value="1"/>
</dbReference>
<dbReference type="SUPFAM" id="SSF49764">
    <property type="entry name" value="HSP20-like chaperones"/>
    <property type="match status" value="1"/>
</dbReference>
<feature type="region of interest" description="Disordered" evidence="4">
    <location>
        <begin position="59"/>
        <end position="86"/>
    </location>
</feature>
<evidence type="ECO:0000256" key="3">
    <source>
        <dbReference type="RuleBase" id="RU003616"/>
    </source>
</evidence>
<dbReference type="AlphaFoldDB" id="H2D7G5"/>
<keyword evidence="1 6" id="KW-0346">Stress response</keyword>
<evidence type="ECO:0000256" key="4">
    <source>
        <dbReference type="SAM" id="MobiDB-lite"/>
    </source>
</evidence>
<accession>H2D7G5</accession>
<protein>
    <submittedName>
        <fullName evidence="6">Small heat shock protein</fullName>
    </submittedName>
</protein>
<dbReference type="FunFam" id="2.60.40.790:FF:000059">
    <property type="entry name" value="26.5 kDa heat shock protein, mitochondrial"/>
    <property type="match status" value="1"/>
</dbReference>
<comment type="similarity">
    <text evidence="2 3">Belongs to the small heat shock protein (HSP20) family.</text>
</comment>
<evidence type="ECO:0000256" key="2">
    <source>
        <dbReference type="PROSITE-ProRule" id="PRU00285"/>
    </source>
</evidence>
<dbReference type="InterPro" id="IPR008978">
    <property type="entry name" value="HSP20-like_chaperone"/>
</dbReference>
<feature type="compositionally biased region" description="Basic and acidic residues" evidence="4">
    <location>
        <begin position="63"/>
        <end position="76"/>
    </location>
</feature>
<organism evidence="6">
    <name type="scientific">Copaifera officinalis</name>
    <dbReference type="NCBI Taxonomy" id="327148"/>
    <lineage>
        <taxon>Eukaryota</taxon>
        <taxon>Viridiplantae</taxon>
        <taxon>Streptophyta</taxon>
        <taxon>Embryophyta</taxon>
        <taxon>Tracheophyta</taxon>
        <taxon>Spermatophyta</taxon>
        <taxon>Magnoliopsida</taxon>
        <taxon>eudicotyledons</taxon>
        <taxon>Gunneridae</taxon>
        <taxon>Pentapetalae</taxon>
        <taxon>rosids</taxon>
        <taxon>fabids</taxon>
        <taxon>Fabales</taxon>
        <taxon>Fabaceae</taxon>
        <taxon>Detarioideae</taxon>
        <taxon>Detarieae</taxon>
        <taxon>Copaifera</taxon>
    </lineage>
</organism>
<dbReference type="PANTHER" id="PTHR46733">
    <property type="entry name" value="26.5 KDA HEAT SHOCK PROTEIN, MITOCHONDRIAL"/>
    <property type="match status" value="1"/>
</dbReference>
<proteinExistence type="evidence at transcript level"/>
<sequence length="242" mass="27064">MAQALSFSTCCPSPLLSHRGVSFSANPRDKSNVAAPPCSASFPSRGPMRMRRLGVVRAQAAGENKDSSSVDVHVSKDNQQGTAVERRPRTTAIDISPFGLLDPWSPMRTMRQMLDTMDRIFEDTMAFPGRSRGGVSGGEIRAPWDIKHEEDEIKMRFDMPGLSKDDVKVSVEDDVLVIRGEHRKEEGDDSWMSRSHSSYDTRLQLPENCEKDKVKAELKNGVLYITVPKTKVERKVTDVEIQ</sequence>
<dbReference type="InterPro" id="IPR044587">
    <property type="entry name" value="HSP21-like"/>
</dbReference>
<dbReference type="CDD" id="cd06464">
    <property type="entry name" value="ACD_sHsps-like"/>
    <property type="match status" value="1"/>
</dbReference>
<feature type="domain" description="SHSP" evidence="5">
    <location>
        <begin position="135"/>
        <end position="242"/>
    </location>
</feature>
<dbReference type="GO" id="GO:0009408">
    <property type="term" value="P:response to heat"/>
    <property type="evidence" value="ECO:0007669"/>
    <property type="project" value="InterPro"/>
</dbReference>